<comment type="similarity">
    <text evidence="1">Belongs to the PSMG1 family.</text>
</comment>
<evidence type="ECO:0000313" key="5">
    <source>
        <dbReference type="Proteomes" id="UP001497497"/>
    </source>
</evidence>
<dbReference type="Pfam" id="PF16094">
    <property type="entry name" value="PAC1"/>
    <property type="match status" value="1"/>
</dbReference>
<gene>
    <name evidence="4" type="ORF">GSLYS_00005755001</name>
</gene>
<organism evidence="4 5">
    <name type="scientific">Lymnaea stagnalis</name>
    <name type="common">Great pond snail</name>
    <name type="synonym">Helix stagnalis</name>
    <dbReference type="NCBI Taxonomy" id="6523"/>
    <lineage>
        <taxon>Eukaryota</taxon>
        <taxon>Metazoa</taxon>
        <taxon>Spiralia</taxon>
        <taxon>Lophotrochozoa</taxon>
        <taxon>Mollusca</taxon>
        <taxon>Gastropoda</taxon>
        <taxon>Heterobranchia</taxon>
        <taxon>Euthyneura</taxon>
        <taxon>Panpulmonata</taxon>
        <taxon>Hygrophila</taxon>
        <taxon>Lymnaeoidea</taxon>
        <taxon>Lymnaeidae</taxon>
        <taxon>Lymnaea</taxon>
    </lineage>
</organism>
<name>A0AAV2HD31_LYMST</name>
<keyword evidence="3" id="KW-0143">Chaperone</keyword>
<comment type="caution">
    <text evidence="4">The sequence shown here is derived from an EMBL/GenBank/DDBJ whole genome shotgun (WGS) entry which is preliminary data.</text>
</comment>
<sequence>MATFFGEVLDVRSRAVDDDEDEDELLKNLSEPVILWSKEIQEELEKSQDKKFSCSNCVIAYGIEANAFTDIYITQKGYKKIGGIFPSVQDDETWASLKASSRDKSCFLYQSLNDPSVLVCQCNRDVLPEESFWWAKLFIDKLNLSSANITILATSSTGTYCSDTPASELETPFLRALKTDKFDGTLACQTLEQPNLLTGFPAMLMTFFQIHQQKAVIYVCYTETKYMNIMDVKTFVPVSNVSPIKDIAAVSSPATNKDKLIRDLVERHTVHDTMYM</sequence>
<evidence type="ECO:0000313" key="4">
    <source>
        <dbReference type="EMBL" id="CAL1531660.1"/>
    </source>
</evidence>
<dbReference type="GO" id="GO:0070628">
    <property type="term" value="F:proteasome binding"/>
    <property type="evidence" value="ECO:0007669"/>
    <property type="project" value="TreeGrafter"/>
</dbReference>
<accession>A0AAV2HD31</accession>
<dbReference type="EMBL" id="CAXITT010000095">
    <property type="protein sequence ID" value="CAL1531660.1"/>
    <property type="molecule type" value="Genomic_DNA"/>
</dbReference>
<protein>
    <recommendedName>
        <fullName evidence="2">Proteasome assembly chaperone 1</fullName>
    </recommendedName>
</protein>
<dbReference type="GO" id="GO:0080129">
    <property type="term" value="P:proteasome core complex assembly"/>
    <property type="evidence" value="ECO:0007669"/>
    <property type="project" value="TreeGrafter"/>
</dbReference>
<dbReference type="InterPro" id="IPR016565">
    <property type="entry name" value="Proteasome_assmbl_chp_1"/>
</dbReference>
<evidence type="ECO:0000256" key="3">
    <source>
        <dbReference type="ARBA" id="ARBA00023186"/>
    </source>
</evidence>
<dbReference type="GO" id="GO:0005783">
    <property type="term" value="C:endoplasmic reticulum"/>
    <property type="evidence" value="ECO:0007669"/>
    <property type="project" value="InterPro"/>
</dbReference>
<reference evidence="4 5" key="1">
    <citation type="submission" date="2024-04" db="EMBL/GenBank/DDBJ databases">
        <authorList>
            <consortium name="Genoscope - CEA"/>
            <person name="William W."/>
        </authorList>
    </citation>
    <scope>NUCLEOTIDE SEQUENCE [LARGE SCALE GENOMIC DNA]</scope>
</reference>
<dbReference type="Proteomes" id="UP001497497">
    <property type="component" value="Unassembled WGS sequence"/>
</dbReference>
<evidence type="ECO:0000256" key="2">
    <source>
        <dbReference type="ARBA" id="ARBA00019180"/>
    </source>
</evidence>
<dbReference type="PANTHER" id="PTHR15069">
    <property type="entry name" value="PROTEASOME ASSEMBLY CHAPERONE 1"/>
    <property type="match status" value="1"/>
</dbReference>
<evidence type="ECO:0000256" key="1">
    <source>
        <dbReference type="ARBA" id="ARBA00005261"/>
    </source>
</evidence>
<proteinExistence type="inferred from homology"/>
<dbReference type="AlphaFoldDB" id="A0AAV2HD31"/>
<keyword evidence="5" id="KW-1185">Reference proteome</keyword>
<dbReference type="PANTHER" id="PTHR15069:SF1">
    <property type="entry name" value="PROTEASOME ASSEMBLY CHAPERONE 1"/>
    <property type="match status" value="1"/>
</dbReference>